<organism evidence="10 11">
    <name type="scientific">Amycolatopsis albispora</name>
    <dbReference type="NCBI Taxonomy" id="1804986"/>
    <lineage>
        <taxon>Bacteria</taxon>
        <taxon>Bacillati</taxon>
        <taxon>Actinomycetota</taxon>
        <taxon>Actinomycetes</taxon>
        <taxon>Pseudonocardiales</taxon>
        <taxon>Pseudonocardiaceae</taxon>
        <taxon>Amycolatopsis</taxon>
    </lineage>
</organism>
<dbReference type="GO" id="GO:0016836">
    <property type="term" value="F:hydro-lyase activity"/>
    <property type="evidence" value="ECO:0007669"/>
    <property type="project" value="UniProtKB-ARBA"/>
</dbReference>
<name>A0A344LA46_9PSEU</name>
<evidence type="ECO:0000259" key="9">
    <source>
        <dbReference type="Pfam" id="PF24877"/>
    </source>
</evidence>
<dbReference type="InterPro" id="IPR037237">
    <property type="entry name" value="IlvD/EDD_N"/>
</dbReference>
<dbReference type="FunFam" id="3.50.30.80:FF:000001">
    <property type="entry name" value="Dihydroxy-acid dehydratase"/>
    <property type="match status" value="1"/>
</dbReference>
<feature type="domain" description="Dihydroxy-acid/6-phosphogluconate dehydratase C-terminal" evidence="9">
    <location>
        <begin position="363"/>
        <end position="554"/>
    </location>
</feature>
<evidence type="ECO:0000256" key="5">
    <source>
        <dbReference type="ARBA" id="ARBA00023014"/>
    </source>
</evidence>
<dbReference type="SUPFAM" id="SSF143975">
    <property type="entry name" value="IlvD/EDD N-terminal domain-like"/>
    <property type="match status" value="1"/>
</dbReference>
<dbReference type="PANTHER" id="PTHR43183:SF1">
    <property type="entry name" value="HYPOTHETICAL DIHYDROXY-ACID DEHYDRATASE (EUROFUNG)-RELATED"/>
    <property type="match status" value="1"/>
</dbReference>
<dbReference type="InterPro" id="IPR042096">
    <property type="entry name" value="Dihydro-acid_dehy_C"/>
</dbReference>
<dbReference type="GO" id="GO:0051537">
    <property type="term" value="F:2 iron, 2 sulfur cluster binding"/>
    <property type="evidence" value="ECO:0007669"/>
    <property type="project" value="UniProtKB-KW"/>
</dbReference>
<dbReference type="PROSITE" id="PS00886">
    <property type="entry name" value="ILVD_EDD_1"/>
    <property type="match status" value="1"/>
</dbReference>
<comment type="similarity">
    <text evidence="1">Belongs to the IlvD/Edd family.</text>
</comment>
<dbReference type="InterPro" id="IPR000581">
    <property type="entry name" value="ILV_EDD_N"/>
</dbReference>
<dbReference type="RefSeq" id="WP_236808194.1">
    <property type="nucleotide sequence ID" value="NZ_CP015163.1"/>
</dbReference>
<protein>
    <submittedName>
        <fullName evidence="10">Dihydroxy-acid dehydratase</fullName>
    </submittedName>
</protein>
<dbReference type="InterPro" id="IPR020558">
    <property type="entry name" value="DiOHA_6PGluconate_deHydtase_CS"/>
</dbReference>
<keyword evidence="2" id="KW-0001">2Fe-2S</keyword>
<keyword evidence="11" id="KW-1185">Reference proteome</keyword>
<dbReference type="KEGG" id="aab:A4R43_22485"/>
<evidence type="ECO:0000313" key="10">
    <source>
        <dbReference type="EMBL" id="AXB44920.1"/>
    </source>
</evidence>
<dbReference type="AlphaFoldDB" id="A0A344LA46"/>
<dbReference type="Pfam" id="PF00920">
    <property type="entry name" value="ILVD_EDD_N"/>
    <property type="match status" value="1"/>
</dbReference>
<dbReference type="InterPro" id="IPR052352">
    <property type="entry name" value="Sugar_Degrad_Dehydratases"/>
</dbReference>
<evidence type="ECO:0000259" key="8">
    <source>
        <dbReference type="Pfam" id="PF00920"/>
    </source>
</evidence>
<reference evidence="10 11" key="1">
    <citation type="submission" date="2016-04" db="EMBL/GenBank/DDBJ databases">
        <title>Complete genome sequence and analysis of deep-sea sediment isolate, Amycolatopsis sp. WP1.</title>
        <authorList>
            <person name="Wang H."/>
            <person name="Chen S."/>
            <person name="Wu Q."/>
        </authorList>
    </citation>
    <scope>NUCLEOTIDE SEQUENCE [LARGE SCALE GENOMIC DNA]</scope>
    <source>
        <strain evidence="10 11">WP1</strain>
    </source>
</reference>
<keyword evidence="3" id="KW-0479">Metal-binding</keyword>
<dbReference type="Proteomes" id="UP000250434">
    <property type="component" value="Chromosome"/>
</dbReference>
<dbReference type="PANTHER" id="PTHR43183">
    <property type="entry name" value="HYPOTHETICAL DIHYDROXYACID DEHYDRATASE (EUROFUNG)-RELATED"/>
    <property type="match status" value="1"/>
</dbReference>
<dbReference type="Gene3D" id="3.50.30.80">
    <property type="entry name" value="IlvD/EDD C-terminal domain-like"/>
    <property type="match status" value="1"/>
</dbReference>
<evidence type="ECO:0000256" key="3">
    <source>
        <dbReference type="ARBA" id="ARBA00022723"/>
    </source>
</evidence>
<keyword evidence="4" id="KW-0408">Iron</keyword>
<keyword evidence="7" id="KW-0100">Branched-chain amino acid biosynthesis</keyword>
<dbReference type="EMBL" id="CP015163">
    <property type="protein sequence ID" value="AXB44920.1"/>
    <property type="molecule type" value="Genomic_DNA"/>
</dbReference>
<evidence type="ECO:0000256" key="2">
    <source>
        <dbReference type="ARBA" id="ARBA00022714"/>
    </source>
</evidence>
<keyword evidence="7" id="KW-0028">Amino-acid biosynthesis</keyword>
<dbReference type="GO" id="GO:0009082">
    <property type="term" value="P:branched-chain amino acid biosynthetic process"/>
    <property type="evidence" value="ECO:0007669"/>
    <property type="project" value="UniProtKB-KW"/>
</dbReference>
<evidence type="ECO:0000313" key="11">
    <source>
        <dbReference type="Proteomes" id="UP000250434"/>
    </source>
</evidence>
<feature type="domain" description="Dihydroxy-acid/6-phosphogluconate dehydratase N-terminal" evidence="8">
    <location>
        <begin position="41"/>
        <end position="350"/>
    </location>
</feature>
<evidence type="ECO:0000256" key="6">
    <source>
        <dbReference type="ARBA" id="ARBA00023239"/>
    </source>
</evidence>
<evidence type="ECO:0000256" key="7">
    <source>
        <dbReference type="ARBA" id="ARBA00023304"/>
    </source>
</evidence>
<sequence length="564" mass="58993">MSQEETRRGDGSLFNEDSIDGFLHRAFLRATGRSGEEVRQRPVIGICSSASELNPCNAGLSTVAESVKRGVLAAGGLPVVFPTISISEAFVRPTSMFLRNLMAMDVEQMITSSPVDAVVLLGGCDKTIPAQVMGALSAGKPALLIAAGPRPVARWNGEALTVDDFWPLAARRRRGELSDQDWNRLEGCLMGGVGTCNVMGTATTMATIAEVLGLALPGSTLLPATGSARQDAAVRTGTRAVALAEEGRPPAEVVTAEAIEDAFRVVCAIGGSTNAMVHLAAMAGRIGAPADAAHFRRWSETTPLLGDVRPSGPHLLEDLAEAGGIPAVVKELAPVLHLDRPSASGATWAEEVADVQPKTGAALRPFDQPVADGGALAVLTGSLAPDGAVIKRSAMDHRFLRHTGRALVFDGVTDLNARIDDPDLPVDADSVLVLRGVGPVGGPGMPEVGHVPIPAKLARAGVEDMVRISDGRMSGTADGAVALHVAPEAAVGGPLALVRDGDLIELDVDAGRLELLVPAEELERRKAEFTPPPAPLRGYELLYHRHVLQSPDGCDFDFLRKPLS</sequence>
<keyword evidence="6" id="KW-0456">Lyase</keyword>
<accession>A0A344LA46</accession>
<dbReference type="GO" id="GO:0046872">
    <property type="term" value="F:metal ion binding"/>
    <property type="evidence" value="ECO:0007669"/>
    <property type="project" value="UniProtKB-KW"/>
</dbReference>
<evidence type="ECO:0000256" key="1">
    <source>
        <dbReference type="ARBA" id="ARBA00006486"/>
    </source>
</evidence>
<keyword evidence="5" id="KW-0411">Iron-sulfur</keyword>
<dbReference type="SUPFAM" id="SSF52016">
    <property type="entry name" value="LeuD/IlvD-like"/>
    <property type="match status" value="1"/>
</dbReference>
<dbReference type="NCBIfam" id="NF004784">
    <property type="entry name" value="PRK06131.1"/>
    <property type="match status" value="1"/>
</dbReference>
<proteinExistence type="inferred from homology"/>
<gene>
    <name evidence="10" type="ORF">A4R43_22485</name>
</gene>
<dbReference type="Pfam" id="PF24877">
    <property type="entry name" value="ILV_EDD_C"/>
    <property type="match status" value="1"/>
</dbReference>
<dbReference type="InterPro" id="IPR056740">
    <property type="entry name" value="ILV_EDD_C"/>
</dbReference>
<evidence type="ECO:0000256" key="4">
    <source>
        <dbReference type="ARBA" id="ARBA00023004"/>
    </source>
</evidence>